<dbReference type="InterPro" id="IPR017560">
    <property type="entry name" value="Cyt_c_biogenesis_CcmI"/>
</dbReference>
<dbReference type="PANTHER" id="PTHR47870:SF1">
    <property type="entry name" value="CYTOCHROME C-TYPE BIOGENESIS PROTEIN CCMH"/>
    <property type="match status" value="1"/>
</dbReference>
<dbReference type="RefSeq" id="WP_115227795.1">
    <property type="nucleotide sequence ID" value="NZ_CAWOLO010000015.1"/>
</dbReference>
<keyword evidence="2" id="KW-0677">Repeat</keyword>
<evidence type="ECO:0000256" key="3">
    <source>
        <dbReference type="ARBA" id="ARBA00022748"/>
    </source>
</evidence>
<feature type="transmembrane region" description="Helical" evidence="5">
    <location>
        <begin position="6"/>
        <end position="29"/>
    </location>
</feature>
<dbReference type="InterPro" id="IPR011990">
    <property type="entry name" value="TPR-like_helical_dom_sf"/>
</dbReference>
<reference evidence="8 10" key="2">
    <citation type="submission" date="2019-03" db="EMBL/GenBank/DDBJ databases">
        <title>Genomic Encyclopedia of Type Strains, Phase IV (KMG-IV): sequencing the most valuable type-strain genomes for metagenomic binning, comparative biology and taxonomic classification.</title>
        <authorList>
            <person name="Goeker M."/>
        </authorList>
    </citation>
    <scope>NUCLEOTIDE SEQUENCE [LARGE SCALE GENOMIC DNA]</scope>
    <source>
        <strain evidence="8 10">DSM 3764</strain>
    </source>
</reference>
<keyword evidence="10" id="KW-1185">Reference proteome</keyword>
<evidence type="ECO:0000313" key="7">
    <source>
        <dbReference type="EMBL" id="STQ91605.1"/>
    </source>
</evidence>
<dbReference type="InterPro" id="IPR051263">
    <property type="entry name" value="C-type_cytochrome_biogenesis"/>
</dbReference>
<organism evidence="7 9">
    <name type="scientific">Iodobacter fluviatilis</name>
    <dbReference type="NCBI Taxonomy" id="537"/>
    <lineage>
        <taxon>Bacteria</taxon>
        <taxon>Pseudomonadati</taxon>
        <taxon>Pseudomonadota</taxon>
        <taxon>Betaproteobacteria</taxon>
        <taxon>Neisseriales</taxon>
        <taxon>Chitinibacteraceae</taxon>
        <taxon>Iodobacter</taxon>
    </lineage>
</organism>
<evidence type="ECO:0000256" key="1">
    <source>
        <dbReference type="ARBA" id="ARBA00004196"/>
    </source>
</evidence>
<name>A0A377QA71_9NEIS</name>
<dbReference type="EMBL" id="UGHR01000001">
    <property type="protein sequence ID" value="STQ91605.1"/>
    <property type="molecule type" value="Genomic_DNA"/>
</dbReference>
<sequence>MNTSHFGLFTLICALMVVITLAALIWTLLKGRSQAGDIRRARYALHDTILAELDEDLRYGRLSESDHASARIEAESRLINEVGSASPMLNEQSARGLVIALLLILPLAAGALYFKLGTPSALDPSTRQRPNIGPNEIAAMVKKLEARMILEPNDQQGWLMLARSYRSQARYSDAINAYEKAWPAIEKDAGEIARFAGVLAIEQKSFKGKPSDLLVKALSVNASEPDALMLAGSAAIERGDKAAAKEWWNKLLILLEVGSEDEQWLKEEIRLLDKPNDAVK</sequence>
<evidence type="ECO:0000256" key="5">
    <source>
        <dbReference type="SAM" id="Phobius"/>
    </source>
</evidence>
<dbReference type="Proteomes" id="UP000255108">
    <property type="component" value="Unassembled WGS sequence"/>
</dbReference>
<reference evidence="7 9" key="1">
    <citation type="submission" date="2018-06" db="EMBL/GenBank/DDBJ databases">
        <authorList>
            <consortium name="Pathogen Informatics"/>
            <person name="Doyle S."/>
        </authorList>
    </citation>
    <scope>NUCLEOTIDE SEQUENCE [LARGE SCALE GENOMIC DNA]</scope>
    <source>
        <strain evidence="7 9">NCTC11159</strain>
    </source>
</reference>
<dbReference type="Pfam" id="PF23914">
    <property type="entry name" value="TPR_CcmH_CycH"/>
    <property type="match status" value="1"/>
</dbReference>
<evidence type="ECO:0000313" key="10">
    <source>
        <dbReference type="Proteomes" id="UP000295794"/>
    </source>
</evidence>
<evidence type="ECO:0000313" key="9">
    <source>
        <dbReference type="Proteomes" id="UP000255108"/>
    </source>
</evidence>
<dbReference type="InterPro" id="IPR056413">
    <property type="entry name" value="TPR_CcmH_CycH"/>
</dbReference>
<dbReference type="Gene3D" id="1.25.40.10">
    <property type="entry name" value="Tetratricopeptide repeat domain"/>
    <property type="match status" value="1"/>
</dbReference>
<keyword evidence="5" id="KW-0472">Membrane</keyword>
<evidence type="ECO:0000256" key="4">
    <source>
        <dbReference type="ARBA" id="ARBA00022803"/>
    </source>
</evidence>
<feature type="domain" description="Cytochrome c-type biogenesis protein H TPR" evidence="6">
    <location>
        <begin position="130"/>
        <end position="257"/>
    </location>
</feature>
<keyword evidence="4" id="KW-0802">TPR repeat</keyword>
<dbReference type="PANTHER" id="PTHR47870">
    <property type="entry name" value="CYTOCHROME C-TYPE BIOGENESIS PROTEIN CCMH"/>
    <property type="match status" value="1"/>
</dbReference>
<keyword evidence="5" id="KW-1133">Transmembrane helix</keyword>
<keyword evidence="3" id="KW-0201">Cytochrome c-type biogenesis</keyword>
<dbReference type="GO" id="GO:0017004">
    <property type="term" value="P:cytochrome complex assembly"/>
    <property type="evidence" value="ECO:0007669"/>
    <property type="project" value="UniProtKB-KW"/>
</dbReference>
<dbReference type="AlphaFoldDB" id="A0A377QA71"/>
<dbReference type="GO" id="GO:0030313">
    <property type="term" value="C:cell envelope"/>
    <property type="evidence" value="ECO:0007669"/>
    <property type="project" value="UniProtKB-SubCell"/>
</dbReference>
<accession>A0A377QA71</accession>
<feature type="transmembrane region" description="Helical" evidence="5">
    <location>
        <begin position="96"/>
        <end position="114"/>
    </location>
</feature>
<dbReference type="Proteomes" id="UP000295794">
    <property type="component" value="Unassembled WGS sequence"/>
</dbReference>
<gene>
    <name evidence="8" type="ORF">EV682_11519</name>
    <name evidence="7" type="ORF">NCTC11159_02679</name>
</gene>
<dbReference type="NCBIfam" id="TIGR03142">
    <property type="entry name" value="cytochro_ccmI"/>
    <property type="match status" value="1"/>
</dbReference>
<dbReference type="EMBL" id="SMBT01000015">
    <property type="protein sequence ID" value="TCU82380.1"/>
    <property type="molecule type" value="Genomic_DNA"/>
</dbReference>
<evidence type="ECO:0000256" key="2">
    <source>
        <dbReference type="ARBA" id="ARBA00022737"/>
    </source>
</evidence>
<evidence type="ECO:0000259" key="6">
    <source>
        <dbReference type="Pfam" id="PF23914"/>
    </source>
</evidence>
<evidence type="ECO:0000313" key="8">
    <source>
        <dbReference type="EMBL" id="TCU82380.1"/>
    </source>
</evidence>
<keyword evidence="5" id="KW-0812">Transmembrane</keyword>
<proteinExistence type="predicted"/>
<comment type="subcellular location">
    <subcellularLocation>
        <location evidence="1">Cell envelope</location>
    </subcellularLocation>
</comment>
<dbReference type="OrthoDB" id="9776053at2"/>
<dbReference type="SUPFAM" id="SSF48452">
    <property type="entry name" value="TPR-like"/>
    <property type="match status" value="1"/>
</dbReference>
<protein>
    <submittedName>
        <fullName evidence="8">Cytochrome c-type biogenesis protein CcmH</fullName>
    </submittedName>
    <submittedName>
        <fullName evidence="7">Formate-dependent nitrite reductase complex subunit NrfG</fullName>
    </submittedName>
</protein>